<feature type="region of interest" description="Disordered" evidence="1">
    <location>
        <begin position="408"/>
        <end position="448"/>
    </location>
</feature>
<reference evidence="2 3" key="1">
    <citation type="journal article" date="2018" name="Plant J.">
        <title>Genome sequences of Chlorella sorokiniana UTEX 1602 and Micractinium conductrix SAG 241.80: implications to maltose excretion by a green alga.</title>
        <authorList>
            <person name="Arriola M.B."/>
            <person name="Velmurugan N."/>
            <person name="Zhang Y."/>
            <person name="Plunkett M.H."/>
            <person name="Hondzo H."/>
            <person name="Barney B.M."/>
        </authorList>
    </citation>
    <scope>NUCLEOTIDE SEQUENCE [LARGE SCALE GENOMIC DNA]</scope>
    <source>
        <strain evidence="3">UTEX 1602</strain>
    </source>
</reference>
<gene>
    <name evidence="2" type="ORF">C2E21_9205</name>
</gene>
<proteinExistence type="predicted"/>
<sequence>MVAWHPKFQSPYSTNLLDLLRGAREEVHKGPVVTDNLGAANPVANAVALKYDWDEEQAAGASVWDANNYAYSMATGTEKMLTGLSLACISLAYEDVAKKSWVFSLEQGGDASGPTALAQAAHATWFGKYKAFVSRQRNFNLRDVLDGALREKTFCYDLPKVDGELVNITSAIGQCQQLRGDFPSFTPAINQERVTAWSLAAGGVLIAAQPSIDLLNEATVFHHPSHPENLLAPDILDLHNDFIDSYKGLESVREVYVALGEEVPVHMQCLLAALRARIRCWMQGWDLEPRASLLAAALTTRHSHGTRQAAVEALSQATAAVKAGQAAQEQAAAVNTKLDHLAKVSLAAKAAAQASEKKASLVCNLATAAHERADDACTIARVTNKQLGEAVQVIQSLNDKVEQLSSEVKSLKRQRQEEEGQESSGRSSKRPFQPKPSPLGMAPQLQQGMLVPAAAPALSPYNVERQLPFTK</sequence>
<dbReference type="Proteomes" id="UP000239899">
    <property type="component" value="Unassembled WGS sequence"/>
</dbReference>
<comment type="caution">
    <text evidence="2">The sequence shown here is derived from an EMBL/GenBank/DDBJ whole genome shotgun (WGS) entry which is preliminary data.</text>
</comment>
<organism evidence="2 3">
    <name type="scientific">Chlorella sorokiniana</name>
    <name type="common">Freshwater green alga</name>
    <dbReference type="NCBI Taxonomy" id="3076"/>
    <lineage>
        <taxon>Eukaryota</taxon>
        <taxon>Viridiplantae</taxon>
        <taxon>Chlorophyta</taxon>
        <taxon>core chlorophytes</taxon>
        <taxon>Trebouxiophyceae</taxon>
        <taxon>Chlorellales</taxon>
        <taxon>Chlorellaceae</taxon>
        <taxon>Chlorella clade</taxon>
        <taxon>Chlorella</taxon>
    </lineage>
</organism>
<evidence type="ECO:0000313" key="2">
    <source>
        <dbReference type="EMBL" id="PRW20294.1"/>
    </source>
</evidence>
<dbReference type="EMBL" id="LHPG02000025">
    <property type="protein sequence ID" value="PRW20294.1"/>
    <property type="molecule type" value="Genomic_DNA"/>
</dbReference>
<dbReference type="AlphaFoldDB" id="A0A2P6TCD0"/>
<evidence type="ECO:0000256" key="1">
    <source>
        <dbReference type="SAM" id="MobiDB-lite"/>
    </source>
</evidence>
<evidence type="ECO:0000313" key="3">
    <source>
        <dbReference type="Proteomes" id="UP000239899"/>
    </source>
</evidence>
<accession>A0A2P6TCD0</accession>
<protein>
    <submittedName>
        <fullName evidence="2">Hemolysin secretion D</fullName>
    </submittedName>
</protein>
<keyword evidence="3" id="KW-1185">Reference proteome</keyword>
<name>A0A2P6TCD0_CHLSO</name>